<gene>
    <name evidence="2" type="ORF">BE15_44600</name>
</gene>
<feature type="signal peptide" evidence="1">
    <location>
        <begin position="1"/>
        <end position="23"/>
    </location>
</feature>
<keyword evidence="1" id="KW-0732">Signal</keyword>
<sequence length="165" mass="17893">MNKIARLVLAFAVVTSVSGSAMAMRNDCIYKVTTSTGLRQVSVGYMMAQLEEHLLTSPWDPVCSNHVNWFSGGGGPVGVAQSRMLYSPTFEWGDCYAASYQFTQGYIQVDPQENNYGITAHGQIQPISSFHGTMDPVNGVGVALMKYSPLSSAKQIKMTPECQGP</sequence>
<protein>
    <recommendedName>
        <fullName evidence="4">Secreted protein</fullName>
    </recommendedName>
</protein>
<dbReference type="OrthoDB" id="9898663at2"/>
<dbReference type="RefSeq" id="WP_061607057.1">
    <property type="nucleotide sequence ID" value="NZ_JEMA01000342.1"/>
</dbReference>
<organism evidence="2 3">
    <name type="scientific">Sorangium cellulosum</name>
    <name type="common">Polyangium cellulosum</name>
    <dbReference type="NCBI Taxonomy" id="56"/>
    <lineage>
        <taxon>Bacteria</taxon>
        <taxon>Pseudomonadati</taxon>
        <taxon>Myxococcota</taxon>
        <taxon>Polyangia</taxon>
        <taxon>Polyangiales</taxon>
        <taxon>Polyangiaceae</taxon>
        <taxon>Sorangium</taxon>
    </lineage>
</organism>
<dbReference type="EMBL" id="JEMA01000342">
    <property type="protein sequence ID" value="KYF71335.1"/>
    <property type="molecule type" value="Genomic_DNA"/>
</dbReference>
<dbReference type="AlphaFoldDB" id="A0A150QTJ1"/>
<comment type="caution">
    <text evidence="2">The sequence shown here is derived from an EMBL/GenBank/DDBJ whole genome shotgun (WGS) entry which is preliminary data.</text>
</comment>
<name>A0A150QTJ1_SORCE</name>
<feature type="chain" id="PRO_5007567071" description="Secreted protein" evidence="1">
    <location>
        <begin position="24"/>
        <end position="165"/>
    </location>
</feature>
<evidence type="ECO:0000313" key="3">
    <source>
        <dbReference type="Proteomes" id="UP000075260"/>
    </source>
</evidence>
<proteinExistence type="predicted"/>
<evidence type="ECO:0000313" key="2">
    <source>
        <dbReference type="EMBL" id="KYF71335.1"/>
    </source>
</evidence>
<evidence type="ECO:0000256" key="1">
    <source>
        <dbReference type="SAM" id="SignalP"/>
    </source>
</evidence>
<evidence type="ECO:0008006" key="4">
    <source>
        <dbReference type="Google" id="ProtNLM"/>
    </source>
</evidence>
<dbReference type="Proteomes" id="UP000075260">
    <property type="component" value="Unassembled WGS sequence"/>
</dbReference>
<accession>A0A150QTJ1</accession>
<reference evidence="2 3" key="1">
    <citation type="submission" date="2014-02" db="EMBL/GenBank/DDBJ databases">
        <title>The small core and large imbalanced accessory genome model reveals a collaborative survival strategy of Sorangium cellulosum strains in nature.</title>
        <authorList>
            <person name="Han K."/>
            <person name="Peng R."/>
            <person name="Blom J."/>
            <person name="Li Y.-Z."/>
        </authorList>
    </citation>
    <scope>NUCLEOTIDE SEQUENCE [LARGE SCALE GENOMIC DNA]</scope>
    <source>
        <strain evidence="2 3">So0008-312</strain>
    </source>
</reference>